<evidence type="ECO:0000313" key="3">
    <source>
        <dbReference type="Proteomes" id="UP000617355"/>
    </source>
</evidence>
<dbReference type="Proteomes" id="UP000617355">
    <property type="component" value="Unassembled WGS sequence"/>
</dbReference>
<evidence type="ECO:0000313" key="2">
    <source>
        <dbReference type="EMBL" id="GGD22026.1"/>
    </source>
</evidence>
<comment type="caution">
    <text evidence="2">The sequence shown here is derived from an EMBL/GenBank/DDBJ whole genome shotgun (WGS) entry which is preliminary data.</text>
</comment>
<gene>
    <name evidence="2" type="ORF">GCM10011358_03130</name>
</gene>
<evidence type="ECO:0000259" key="1">
    <source>
        <dbReference type="PROSITE" id="PS50206"/>
    </source>
</evidence>
<proteinExistence type="predicted"/>
<dbReference type="Gene3D" id="3.40.250.10">
    <property type="entry name" value="Rhodanese-like domain"/>
    <property type="match status" value="1"/>
</dbReference>
<organism evidence="2 3">
    <name type="scientific">Sinisalibacter lacisalsi</name>
    <dbReference type="NCBI Taxonomy" id="1526570"/>
    <lineage>
        <taxon>Bacteria</taxon>
        <taxon>Pseudomonadati</taxon>
        <taxon>Pseudomonadota</taxon>
        <taxon>Alphaproteobacteria</taxon>
        <taxon>Rhodobacterales</taxon>
        <taxon>Roseobacteraceae</taxon>
        <taxon>Sinisalibacter</taxon>
    </lineage>
</organism>
<reference evidence="3" key="1">
    <citation type="journal article" date="2019" name="Int. J. Syst. Evol. Microbiol.">
        <title>The Global Catalogue of Microorganisms (GCM) 10K type strain sequencing project: providing services to taxonomists for standard genome sequencing and annotation.</title>
        <authorList>
            <consortium name="The Broad Institute Genomics Platform"/>
            <consortium name="The Broad Institute Genome Sequencing Center for Infectious Disease"/>
            <person name="Wu L."/>
            <person name="Ma J."/>
        </authorList>
    </citation>
    <scope>NUCLEOTIDE SEQUENCE [LARGE SCALE GENOMIC DNA]</scope>
    <source>
        <strain evidence="3">CGMCC 1.12922</strain>
    </source>
</reference>
<protein>
    <recommendedName>
        <fullName evidence="1">Rhodanese domain-containing protein</fullName>
    </recommendedName>
</protein>
<feature type="domain" description="Rhodanese" evidence="1">
    <location>
        <begin position="44"/>
        <end position="142"/>
    </location>
</feature>
<dbReference type="InterPro" id="IPR001763">
    <property type="entry name" value="Rhodanese-like_dom"/>
</dbReference>
<dbReference type="EMBL" id="BMGI01000001">
    <property type="protein sequence ID" value="GGD22026.1"/>
    <property type="molecule type" value="Genomic_DNA"/>
</dbReference>
<dbReference type="PROSITE" id="PS50206">
    <property type="entry name" value="RHODANESE_3"/>
    <property type="match status" value="1"/>
</dbReference>
<accession>A0ABQ1QBG4</accession>
<dbReference type="SUPFAM" id="SSF52821">
    <property type="entry name" value="Rhodanese/Cell cycle control phosphatase"/>
    <property type="match status" value="1"/>
</dbReference>
<name>A0ABQ1QBG4_9RHOB</name>
<sequence>MGLARPSSGKGAGSAAPALLAALTLGAPGALSADPVSRVGALPETGAVAVLDIRAEADCLAGSLPDARCLPAAWMLDDGAGRAIGFSQLRWLLGTVGLSGRETLVIYDGAEKPTNEAWAVAALVHLAGQAEVSVLEGRAETGRNGWPRAFSREQVFTAPMNLAAMTLDAEGAGPTVAALSDFARGRVATVAFAPET</sequence>
<keyword evidence="3" id="KW-1185">Reference proteome</keyword>
<dbReference type="InterPro" id="IPR036873">
    <property type="entry name" value="Rhodanese-like_dom_sf"/>
</dbReference>